<sequence length="270" mass="29593">MISAAQCFALLAVFFSVALASVPAIERNEIQHVAKAEPWRVTTPESDRVDKHVQLCSDENRGTQWRRGWADPAEHGGSMLDLVGNGFREPINVIISGASDQSLMSDQGLLDYSRSIGFSFECLHLHAGGLQHANLGDGQGYVPQLYEYRSIFSPRSPGAWIGACWESLAGGNHFRAWRQNGSLANTGAWFLAVSKEEDVTKSHTISTNGYDVGRDLLVHAATKGGRFLGQSWKATVEWKEGLLRPGKQGINHNISIDGRVAILTVHKSRL</sequence>
<gene>
    <name evidence="2" type="ORF">MGL_1747</name>
</gene>
<feature type="signal peptide" evidence="1">
    <location>
        <begin position="1"/>
        <end position="20"/>
    </location>
</feature>
<dbReference type="KEGG" id="mgl:MGL_1747"/>
<accession>A8Q178</accession>
<reference evidence="2 3" key="1">
    <citation type="journal article" date="2007" name="Proc. Natl. Acad. Sci. U.S.A.">
        <title>Dandruff-associated Malassezia genomes reveal convergent and divergent virulence traits shared with plant and human fungal pathogens.</title>
        <authorList>
            <person name="Xu J."/>
            <person name="Saunders C.W."/>
            <person name="Hu P."/>
            <person name="Grant R.A."/>
            <person name="Boekhout T."/>
            <person name="Kuramae E.E."/>
            <person name="Kronstad J.W."/>
            <person name="Deangelis Y.M."/>
            <person name="Reeder N.L."/>
            <person name="Johnstone K.R."/>
            <person name="Leland M."/>
            <person name="Fieno A.M."/>
            <person name="Begley W.M."/>
            <person name="Sun Y."/>
            <person name="Lacey M.P."/>
            <person name="Chaudhary T."/>
            <person name="Keough T."/>
            <person name="Chu L."/>
            <person name="Sears R."/>
            <person name="Yuan B."/>
            <person name="Dawson T.L.Jr."/>
        </authorList>
    </citation>
    <scope>NUCLEOTIDE SEQUENCE [LARGE SCALE GENOMIC DNA]</scope>
    <source>
        <strain evidence="3">ATCC MYA-4612 / CBS 7966</strain>
    </source>
</reference>
<dbReference type="InParanoid" id="A8Q178"/>
<dbReference type="AlphaFoldDB" id="A8Q178"/>
<dbReference type="OrthoDB" id="2310204at2759"/>
<dbReference type="Proteomes" id="UP000008837">
    <property type="component" value="Unassembled WGS sequence"/>
</dbReference>
<dbReference type="GeneID" id="5855055"/>
<protein>
    <submittedName>
        <fullName evidence="2">Uncharacterized protein</fullName>
    </submittedName>
</protein>
<dbReference type="STRING" id="425265.A8Q178"/>
<name>A8Q178_MALGO</name>
<evidence type="ECO:0000256" key="1">
    <source>
        <dbReference type="SAM" id="SignalP"/>
    </source>
</evidence>
<evidence type="ECO:0000313" key="3">
    <source>
        <dbReference type="Proteomes" id="UP000008837"/>
    </source>
</evidence>
<dbReference type="VEuPathDB" id="FungiDB:MGL_1747"/>
<dbReference type="RefSeq" id="XP_001730748.1">
    <property type="nucleotide sequence ID" value="XM_001730696.1"/>
</dbReference>
<dbReference type="OMA" id="ARQYYFP"/>
<evidence type="ECO:0000313" key="2">
    <source>
        <dbReference type="EMBL" id="EDP43534.1"/>
    </source>
</evidence>
<comment type="caution">
    <text evidence="2">The sequence shown here is derived from an EMBL/GenBank/DDBJ whole genome shotgun (WGS) entry which is preliminary data.</text>
</comment>
<organism evidence="2 3">
    <name type="scientific">Malassezia globosa (strain ATCC MYA-4612 / CBS 7966)</name>
    <name type="common">Dandruff-associated fungus</name>
    <dbReference type="NCBI Taxonomy" id="425265"/>
    <lineage>
        <taxon>Eukaryota</taxon>
        <taxon>Fungi</taxon>
        <taxon>Dikarya</taxon>
        <taxon>Basidiomycota</taxon>
        <taxon>Ustilaginomycotina</taxon>
        <taxon>Malasseziomycetes</taxon>
        <taxon>Malasseziales</taxon>
        <taxon>Malasseziaceae</taxon>
        <taxon>Malassezia</taxon>
    </lineage>
</organism>
<proteinExistence type="predicted"/>
<feature type="chain" id="PRO_5002725408" evidence="1">
    <location>
        <begin position="21"/>
        <end position="270"/>
    </location>
</feature>
<keyword evidence="1" id="KW-0732">Signal</keyword>
<keyword evidence="3" id="KW-1185">Reference proteome</keyword>
<dbReference type="EMBL" id="AAYY01000006">
    <property type="protein sequence ID" value="EDP43534.1"/>
    <property type="molecule type" value="Genomic_DNA"/>
</dbReference>